<comment type="caution">
    <text evidence="2">The sequence shown here is derived from an EMBL/GenBank/DDBJ whole genome shotgun (WGS) entry which is preliminary data.</text>
</comment>
<evidence type="ECO:0000256" key="1">
    <source>
        <dbReference type="SAM" id="SignalP"/>
    </source>
</evidence>
<proteinExistence type="predicted"/>
<feature type="signal peptide" evidence="1">
    <location>
        <begin position="1"/>
        <end position="20"/>
    </location>
</feature>
<gene>
    <name evidence="2" type="ORF">K8352_02465</name>
</gene>
<dbReference type="Proteomes" id="UP001200642">
    <property type="component" value="Unassembled WGS sequence"/>
</dbReference>
<evidence type="ECO:0000313" key="2">
    <source>
        <dbReference type="EMBL" id="MCG2459608.1"/>
    </source>
</evidence>
<name>A0AAE3ERJ3_9FLAO</name>
<keyword evidence="3" id="KW-1185">Reference proteome</keyword>
<evidence type="ECO:0008006" key="4">
    <source>
        <dbReference type="Google" id="ProtNLM"/>
    </source>
</evidence>
<evidence type="ECO:0000313" key="3">
    <source>
        <dbReference type="Proteomes" id="UP001200642"/>
    </source>
</evidence>
<reference evidence="2" key="1">
    <citation type="submission" date="2023-02" db="EMBL/GenBank/DDBJ databases">
        <title>Genome of Flavobacteriaceae gen. nov. sp. strain F89.</title>
        <authorList>
            <person name="Wang Y."/>
        </authorList>
    </citation>
    <scope>NUCLEOTIDE SEQUENCE</scope>
    <source>
        <strain evidence="2">F89</strain>
    </source>
</reference>
<dbReference type="RefSeq" id="WP_317900747.1">
    <property type="nucleotide sequence ID" value="NZ_JAIRBC010000002.1"/>
</dbReference>
<accession>A0AAE3ERJ3</accession>
<protein>
    <recommendedName>
        <fullName evidence="4">Outer membrane protein beta-barrel domain-containing protein</fullName>
    </recommendedName>
</protein>
<dbReference type="AlphaFoldDB" id="A0AAE3ERJ3"/>
<dbReference type="EMBL" id="JAIRBC010000002">
    <property type="protein sequence ID" value="MCG2459608.1"/>
    <property type="molecule type" value="Genomic_DNA"/>
</dbReference>
<keyword evidence="1" id="KW-0732">Signal</keyword>
<sequence length="178" mass="19403">MKKSIFYLAFFLFTAPMVMAQEFNVGTNVITAGVGFGGSFDYYGSPSQSPGFSVAYERGIWDVGGPGVISLGGYLGFKTYKYGSVYNGAKWNYTIVGARGAYHFNGIDVDGLDVYGGVMLNYTFLSYDNNYNYGSSYGSTFGVTPFAGGRYFFTDNFGVYAELSYGVAYFTVGVAFKF</sequence>
<organism evidence="2 3">
    <name type="scientific">Cerina litoralis</name>
    <dbReference type="NCBI Taxonomy" id="2874477"/>
    <lineage>
        <taxon>Bacteria</taxon>
        <taxon>Pseudomonadati</taxon>
        <taxon>Bacteroidota</taxon>
        <taxon>Flavobacteriia</taxon>
        <taxon>Flavobacteriales</taxon>
        <taxon>Flavobacteriaceae</taxon>
        <taxon>Cerina</taxon>
    </lineage>
</organism>
<feature type="chain" id="PRO_5042255996" description="Outer membrane protein beta-barrel domain-containing protein" evidence="1">
    <location>
        <begin position="21"/>
        <end position="178"/>
    </location>
</feature>